<dbReference type="EMBL" id="JADGJH010000041">
    <property type="protein sequence ID" value="KAJ3140893.1"/>
    <property type="molecule type" value="Genomic_DNA"/>
</dbReference>
<keyword evidence="2" id="KW-1185">Reference proteome</keyword>
<protein>
    <submittedName>
        <fullName evidence="1">Uncharacterized protein</fullName>
    </submittedName>
</protein>
<proteinExistence type="predicted"/>
<evidence type="ECO:0000313" key="2">
    <source>
        <dbReference type="Proteomes" id="UP001211907"/>
    </source>
</evidence>
<name>A0AAD5TF61_9FUNG</name>
<reference evidence="1" key="1">
    <citation type="submission" date="2020-05" db="EMBL/GenBank/DDBJ databases">
        <title>Phylogenomic resolution of chytrid fungi.</title>
        <authorList>
            <person name="Stajich J.E."/>
            <person name="Amses K."/>
            <person name="Simmons R."/>
            <person name="Seto K."/>
            <person name="Myers J."/>
            <person name="Bonds A."/>
            <person name="Quandt C.A."/>
            <person name="Barry K."/>
            <person name="Liu P."/>
            <person name="Grigoriev I."/>
            <person name="Longcore J.E."/>
            <person name="James T.Y."/>
        </authorList>
    </citation>
    <scope>NUCLEOTIDE SEQUENCE</scope>
    <source>
        <strain evidence="1">JEL0513</strain>
    </source>
</reference>
<evidence type="ECO:0000313" key="1">
    <source>
        <dbReference type="EMBL" id="KAJ3140893.1"/>
    </source>
</evidence>
<organism evidence="1 2">
    <name type="scientific">Physocladia obscura</name>
    <dbReference type="NCBI Taxonomy" id="109957"/>
    <lineage>
        <taxon>Eukaryota</taxon>
        <taxon>Fungi</taxon>
        <taxon>Fungi incertae sedis</taxon>
        <taxon>Chytridiomycota</taxon>
        <taxon>Chytridiomycota incertae sedis</taxon>
        <taxon>Chytridiomycetes</taxon>
        <taxon>Chytridiales</taxon>
        <taxon>Chytriomycetaceae</taxon>
        <taxon>Physocladia</taxon>
    </lineage>
</organism>
<dbReference type="AlphaFoldDB" id="A0AAD5TF61"/>
<accession>A0AAD5TF61</accession>
<gene>
    <name evidence="1" type="ORF">HK100_008432</name>
</gene>
<sequence length="70" mass="6875">MNYLTSAVQTLDSALSAGIAAATPPPPPPAASSAVTARVTAAVESAVLAPALDLAAALRVCDLVSEKQNS</sequence>
<dbReference type="Proteomes" id="UP001211907">
    <property type="component" value="Unassembled WGS sequence"/>
</dbReference>
<comment type="caution">
    <text evidence="1">The sequence shown here is derived from an EMBL/GenBank/DDBJ whole genome shotgun (WGS) entry which is preliminary data.</text>
</comment>